<dbReference type="RefSeq" id="WP_277275925.1">
    <property type="nucleotide sequence ID" value="NZ_JAROCY010000004.1"/>
</dbReference>
<feature type="region of interest" description="Disordered" evidence="1">
    <location>
        <begin position="152"/>
        <end position="174"/>
    </location>
</feature>
<dbReference type="Proteomes" id="UP001222770">
    <property type="component" value="Unassembled WGS sequence"/>
</dbReference>
<evidence type="ECO:0000313" key="3">
    <source>
        <dbReference type="EMBL" id="MDF8332723.1"/>
    </source>
</evidence>
<evidence type="ECO:0000313" key="4">
    <source>
        <dbReference type="Proteomes" id="UP001222770"/>
    </source>
</evidence>
<reference evidence="3 4" key="1">
    <citation type="submission" date="2023-03" db="EMBL/GenBank/DDBJ databases">
        <title>Novosphingobium cyanobacteriorum sp. nov., isolated from a eutrophic reservoir during the Microcystis bloom period.</title>
        <authorList>
            <person name="Kang M."/>
            <person name="Le V."/>
            <person name="Ko S.-R."/>
            <person name="Lee S.-A."/>
            <person name="Ahn C.-Y."/>
        </authorList>
    </citation>
    <scope>NUCLEOTIDE SEQUENCE [LARGE SCALE GENOMIC DNA]</scope>
    <source>
        <strain evidence="3 4">HBC54</strain>
    </source>
</reference>
<keyword evidence="4" id="KW-1185">Reference proteome</keyword>
<evidence type="ECO:0000256" key="1">
    <source>
        <dbReference type="SAM" id="MobiDB-lite"/>
    </source>
</evidence>
<keyword evidence="2" id="KW-0812">Transmembrane</keyword>
<evidence type="ECO:0000256" key="2">
    <source>
        <dbReference type="SAM" id="Phobius"/>
    </source>
</evidence>
<feature type="compositionally biased region" description="Low complexity" evidence="1">
    <location>
        <begin position="156"/>
        <end position="168"/>
    </location>
</feature>
<gene>
    <name evidence="3" type="ORF">POM99_05865</name>
</gene>
<proteinExistence type="predicted"/>
<feature type="transmembrane region" description="Helical" evidence="2">
    <location>
        <begin position="296"/>
        <end position="314"/>
    </location>
</feature>
<evidence type="ECO:0008006" key="5">
    <source>
        <dbReference type="Google" id="ProtNLM"/>
    </source>
</evidence>
<accession>A0ABT6CGX3</accession>
<dbReference type="EMBL" id="JAROCY010000004">
    <property type="protein sequence ID" value="MDF8332723.1"/>
    <property type="molecule type" value="Genomic_DNA"/>
</dbReference>
<sequence>MTDSTGGAMPRKLYDAAVSAMHDGDHGAAQAILRDLFRDWQADPVAMPSALAADILTTLAVSQRESGDTGDALETFAQVPALFAHDADPDARRLAALADLLAARLTYEQGDPQSTHALLDGMTMRTMMEDSPSIRALFDEGMAQMRAIERTHDLPETTPAAPAETGPEPDAPPFKYEKVESLVEPRPHSWELGDFSLFITRGATQHSLPYGEIARLTLRFAPSWQKPRRYTAEVRTRSGATFGIDSCSFQGVGQFEDRSFNYALLVRGLALRLRDAATATPAQAAEIVGGVSPLRYAASVLIGGFVALVVLLTLFVGGPLIVLVKLALIVVAIPRLFRWLRHNRPRKGTFTELPPGTVPPLA</sequence>
<keyword evidence="2" id="KW-0472">Membrane</keyword>
<keyword evidence="2" id="KW-1133">Transmembrane helix</keyword>
<name>A0ABT6CGX3_9SPHN</name>
<comment type="caution">
    <text evidence="3">The sequence shown here is derived from an EMBL/GenBank/DDBJ whole genome shotgun (WGS) entry which is preliminary data.</text>
</comment>
<organism evidence="3 4">
    <name type="scientific">Novosphingobium cyanobacteriorum</name>
    <dbReference type="NCBI Taxonomy" id="3024215"/>
    <lineage>
        <taxon>Bacteria</taxon>
        <taxon>Pseudomonadati</taxon>
        <taxon>Pseudomonadota</taxon>
        <taxon>Alphaproteobacteria</taxon>
        <taxon>Sphingomonadales</taxon>
        <taxon>Sphingomonadaceae</taxon>
        <taxon>Novosphingobium</taxon>
    </lineage>
</organism>
<protein>
    <recommendedName>
        <fullName evidence="5">Tetratricopeptide repeat protein</fullName>
    </recommendedName>
</protein>